<evidence type="ECO:0000313" key="2">
    <source>
        <dbReference type="Proteomes" id="UP000645257"/>
    </source>
</evidence>
<reference evidence="1" key="1">
    <citation type="journal article" date="2014" name="Int. J. Syst. Evol. Microbiol.">
        <title>Complete genome sequence of Corynebacterium casei LMG S-19264T (=DSM 44701T), isolated from a smear-ripened cheese.</title>
        <authorList>
            <consortium name="US DOE Joint Genome Institute (JGI-PGF)"/>
            <person name="Walter F."/>
            <person name="Albersmeier A."/>
            <person name="Kalinowski J."/>
            <person name="Ruckert C."/>
        </authorList>
    </citation>
    <scope>NUCLEOTIDE SEQUENCE</scope>
    <source>
        <strain evidence="1">KCTC 32182</strain>
    </source>
</reference>
<comment type="caution">
    <text evidence="1">The sequence shown here is derived from an EMBL/GenBank/DDBJ whole genome shotgun (WGS) entry which is preliminary data.</text>
</comment>
<sequence length="197" mass="22438">MKPIWWEKTVEYKFVREYLCNEIIAPFDGTHELAGDAALKNELGWILIEFKKDEKCLETEKRKFKNWDQAEKLLSGRDQHHFLIYGALKPKLDFDADFVLCGCTYFSRKDLKIEELRSSAASLAVFKDYLADFISQKKTAESSSGGISPESYAQVMGVDGKGKVVQCSTLEEFNLEHSLNLRLGYTHTRKPNGPSLG</sequence>
<keyword evidence="2" id="KW-1185">Reference proteome</keyword>
<proteinExistence type="predicted"/>
<evidence type="ECO:0000313" key="1">
    <source>
        <dbReference type="EMBL" id="GGY03798.1"/>
    </source>
</evidence>
<dbReference type="AlphaFoldDB" id="A0A918NXB4"/>
<dbReference type="EMBL" id="BMYX01000001">
    <property type="protein sequence ID" value="GGY03798.1"/>
    <property type="molecule type" value="Genomic_DNA"/>
</dbReference>
<organism evidence="1 2">
    <name type="scientific">Paludibacterium paludis</name>
    <dbReference type="NCBI Taxonomy" id="1225769"/>
    <lineage>
        <taxon>Bacteria</taxon>
        <taxon>Pseudomonadati</taxon>
        <taxon>Pseudomonadota</taxon>
        <taxon>Betaproteobacteria</taxon>
        <taxon>Neisseriales</taxon>
        <taxon>Chromobacteriaceae</taxon>
        <taxon>Paludibacterium</taxon>
    </lineage>
</organism>
<dbReference type="Proteomes" id="UP000645257">
    <property type="component" value="Unassembled WGS sequence"/>
</dbReference>
<gene>
    <name evidence="1" type="ORF">GCM10011289_02670</name>
</gene>
<name>A0A918NXB4_9NEIS</name>
<protein>
    <submittedName>
        <fullName evidence="1">Uncharacterized protein</fullName>
    </submittedName>
</protein>
<dbReference type="RefSeq" id="WP_189530339.1">
    <property type="nucleotide sequence ID" value="NZ_BMYX01000001.1"/>
</dbReference>
<reference evidence="1" key="2">
    <citation type="submission" date="2020-09" db="EMBL/GenBank/DDBJ databases">
        <authorList>
            <person name="Sun Q."/>
            <person name="Kim S."/>
        </authorList>
    </citation>
    <scope>NUCLEOTIDE SEQUENCE</scope>
    <source>
        <strain evidence="1">KCTC 32182</strain>
    </source>
</reference>
<accession>A0A918NXB4</accession>